<comment type="subunit">
    <text evidence="4">Homodimer. Part of the ribosomal stalk of the 50S ribosomal subunit. Forms a multimeric L10(L12)X complex, where L10 forms an elongated spine to which 2 to 4 L12 dimers bind in a sequential fashion. Binds GTP-bound translation factors.</text>
</comment>
<dbReference type="InterPro" id="IPR036235">
    <property type="entry name" value="Ribosomal_bL12_oligo_N_sf"/>
</dbReference>
<dbReference type="GO" id="GO:0003729">
    <property type="term" value="F:mRNA binding"/>
    <property type="evidence" value="ECO:0007669"/>
    <property type="project" value="TreeGrafter"/>
</dbReference>
<proteinExistence type="inferred from homology"/>
<dbReference type="SUPFAM" id="SSF48300">
    <property type="entry name" value="Ribosomal protein L7/12, oligomerisation (N-terminal) domain"/>
    <property type="match status" value="1"/>
</dbReference>
<comment type="caution">
    <text evidence="7">The sequence shown here is derived from an EMBL/GenBank/DDBJ whole genome shotgun (WGS) entry which is preliminary data.</text>
</comment>
<dbReference type="SUPFAM" id="SSF54736">
    <property type="entry name" value="ClpS-like"/>
    <property type="match status" value="1"/>
</dbReference>
<keyword evidence="3 4" id="KW-0687">Ribonucleoprotein</keyword>
<dbReference type="Proteomes" id="UP000183245">
    <property type="component" value="Unassembled WGS sequence"/>
</dbReference>
<comment type="similarity">
    <text evidence="1 4">Belongs to the bacterial ribosomal protein bL12 family.</text>
</comment>
<name>A0A1J5J0M2_9BACT</name>
<dbReference type="NCBIfam" id="TIGR00855">
    <property type="entry name" value="L12"/>
    <property type="match status" value="1"/>
</dbReference>
<dbReference type="InterPro" id="IPR014719">
    <property type="entry name" value="Ribosomal_bL12_C/ClpS-like"/>
</dbReference>
<dbReference type="InterPro" id="IPR000206">
    <property type="entry name" value="Ribosomal_bL12"/>
</dbReference>
<dbReference type="GO" id="GO:0006412">
    <property type="term" value="P:translation"/>
    <property type="evidence" value="ECO:0007669"/>
    <property type="project" value="UniProtKB-UniRule"/>
</dbReference>
<organism evidence="7 8">
    <name type="scientific">Candidatus Wirthbacteria bacterium CG2_30_54_11</name>
    <dbReference type="NCBI Taxonomy" id="1817892"/>
    <lineage>
        <taxon>Bacteria</taxon>
        <taxon>Candidatus Wirthbacteria</taxon>
    </lineage>
</organism>
<evidence type="ECO:0000313" key="7">
    <source>
        <dbReference type="EMBL" id="OIP98967.1"/>
    </source>
</evidence>
<dbReference type="PANTHER" id="PTHR45987">
    <property type="entry name" value="39S RIBOSOMAL PROTEIN L12"/>
    <property type="match status" value="1"/>
</dbReference>
<dbReference type="Gene3D" id="3.30.1390.10">
    <property type="match status" value="1"/>
</dbReference>
<evidence type="ECO:0000259" key="6">
    <source>
        <dbReference type="Pfam" id="PF16320"/>
    </source>
</evidence>
<evidence type="ECO:0000259" key="5">
    <source>
        <dbReference type="Pfam" id="PF00542"/>
    </source>
</evidence>
<keyword evidence="2 4" id="KW-0689">Ribosomal protein</keyword>
<dbReference type="AlphaFoldDB" id="A0A1J5J0M2"/>
<gene>
    <name evidence="4" type="primary">rplL</name>
    <name evidence="7" type="ORF">AUK40_01030</name>
</gene>
<dbReference type="STRING" id="1817892.AUK40_01030"/>
<dbReference type="Pfam" id="PF16320">
    <property type="entry name" value="Ribosomal_L12_N"/>
    <property type="match status" value="1"/>
</dbReference>
<dbReference type="Gene3D" id="1.20.5.710">
    <property type="entry name" value="Single helix bin"/>
    <property type="match status" value="1"/>
</dbReference>
<dbReference type="EMBL" id="MNZT01000019">
    <property type="protein sequence ID" value="OIP98967.1"/>
    <property type="molecule type" value="Genomic_DNA"/>
</dbReference>
<dbReference type="GO" id="GO:0003735">
    <property type="term" value="F:structural constituent of ribosome"/>
    <property type="evidence" value="ECO:0007669"/>
    <property type="project" value="InterPro"/>
</dbReference>
<dbReference type="HAMAP" id="MF_00368">
    <property type="entry name" value="Ribosomal_bL12"/>
    <property type="match status" value="1"/>
</dbReference>
<dbReference type="InterPro" id="IPR013823">
    <property type="entry name" value="Ribosomal_bL12_C"/>
</dbReference>
<dbReference type="CDD" id="cd00387">
    <property type="entry name" value="Ribosomal_L7_L12"/>
    <property type="match status" value="1"/>
</dbReference>
<feature type="domain" description="Large ribosomal subunit protein bL12 oligomerization" evidence="6">
    <location>
        <begin position="15"/>
        <end position="59"/>
    </location>
</feature>
<evidence type="ECO:0000256" key="2">
    <source>
        <dbReference type="ARBA" id="ARBA00022980"/>
    </source>
</evidence>
<protein>
    <recommendedName>
        <fullName evidence="4">Large ribosomal subunit protein bL12</fullName>
    </recommendedName>
</protein>
<dbReference type="FunFam" id="3.30.1390.10:FF:000001">
    <property type="entry name" value="50S ribosomal protein L7/L12"/>
    <property type="match status" value="1"/>
</dbReference>
<evidence type="ECO:0000256" key="1">
    <source>
        <dbReference type="ARBA" id="ARBA00007197"/>
    </source>
</evidence>
<comment type="function">
    <text evidence="4">Forms part of the ribosomal stalk which helps the ribosome interact with GTP-bound translation factors. Is thus essential for accurate translation.</text>
</comment>
<feature type="domain" description="Large ribosomal subunit protein bL12 C-terminal" evidence="5">
    <location>
        <begin position="72"/>
        <end position="139"/>
    </location>
</feature>
<evidence type="ECO:0000256" key="4">
    <source>
        <dbReference type="HAMAP-Rule" id="MF_00368"/>
    </source>
</evidence>
<sequence length="139" mass="14393">MSDEKKEIPAGKLGEIIKEIEGLTVLELADLVKALEDRFGVTAAAPMTFAAAPAGGAAAGEAAPEVEEKSTFDVILKEAGAQKIAVIKVVRAAVSSLGLKEAKELVESAPKPIKEGVAKEDAEKLKKELEAAGATVELK</sequence>
<dbReference type="Pfam" id="PF00542">
    <property type="entry name" value="Ribosomal_L12"/>
    <property type="match status" value="1"/>
</dbReference>
<dbReference type="InterPro" id="IPR008932">
    <property type="entry name" value="Ribosomal_bL12_oligo"/>
</dbReference>
<evidence type="ECO:0000313" key="8">
    <source>
        <dbReference type="Proteomes" id="UP000183245"/>
    </source>
</evidence>
<accession>A0A1J5J0M2</accession>
<dbReference type="PANTHER" id="PTHR45987:SF4">
    <property type="entry name" value="LARGE RIBOSOMAL SUBUNIT PROTEIN BL12M"/>
    <property type="match status" value="1"/>
</dbReference>
<dbReference type="GO" id="GO:0022625">
    <property type="term" value="C:cytosolic large ribosomal subunit"/>
    <property type="evidence" value="ECO:0007669"/>
    <property type="project" value="TreeGrafter"/>
</dbReference>
<reference evidence="7 8" key="1">
    <citation type="journal article" date="2016" name="Environ. Microbiol.">
        <title>Genomic resolution of a cold subsurface aquifer community provides metabolic insights for novel microbes adapted to high CO concentrations.</title>
        <authorList>
            <person name="Probst A.J."/>
            <person name="Castelle C.J."/>
            <person name="Singh A."/>
            <person name="Brown C.T."/>
            <person name="Anantharaman K."/>
            <person name="Sharon I."/>
            <person name="Hug L.A."/>
            <person name="Burstein D."/>
            <person name="Emerson J.B."/>
            <person name="Thomas B.C."/>
            <person name="Banfield J.F."/>
        </authorList>
    </citation>
    <scope>NUCLEOTIDE SEQUENCE [LARGE SCALE GENOMIC DNA]</scope>
    <source>
        <strain evidence="7">CG2_30_54_11</strain>
    </source>
</reference>
<evidence type="ECO:0000256" key="3">
    <source>
        <dbReference type="ARBA" id="ARBA00023274"/>
    </source>
</evidence>